<evidence type="ECO:0000313" key="2">
    <source>
        <dbReference type="Proteomes" id="UP000324222"/>
    </source>
</evidence>
<dbReference type="EMBL" id="VSRR010009008">
    <property type="protein sequence ID" value="MPC49640.1"/>
    <property type="molecule type" value="Genomic_DNA"/>
</dbReference>
<organism evidence="1 2">
    <name type="scientific">Portunus trituberculatus</name>
    <name type="common">Swimming crab</name>
    <name type="synonym">Neptunus trituberculatus</name>
    <dbReference type="NCBI Taxonomy" id="210409"/>
    <lineage>
        <taxon>Eukaryota</taxon>
        <taxon>Metazoa</taxon>
        <taxon>Ecdysozoa</taxon>
        <taxon>Arthropoda</taxon>
        <taxon>Crustacea</taxon>
        <taxon>Multicrustacea</taxon>
        <taxon>Malacostraca</taxon>
        <taxon>Eumalacostraca</taxon>
        <taxon>Eucarida</taxon>
        <taxon>Decapoda</taxon>
        <taxon>Pleocyemata</taxon>
        <taxon>Brachyura</taxon>
        <taxon>Eubrachyura</taxon>
        <taxon>Portunoidea</taxon>
        <taxon>Portunidae</taxon>
        <taxon>Portuninae</taxon>
        <taxon>Portunus</taxon>
    </lineage>
</organism>
<sequence>MDDNSSSNDLPPSSHPSPLLFYVIHHQPSLKVMLTPHSAGVSRAQDVTEAFLLNYKKFISGQAGVCKCVTMSRKCMKCSRSLLSLKVDPHGECLSCREVTEQKQLHLEELHIT</sequence>
<proteinExistence type="predicted"/>
<reference evidence="1 2" key="1">
    <citation type="submission" date="2019-05" db="EMBL/GenBank/DDBJ databases">
        <title>Another draft genome of Portunus trituberculatus and its Hox gene families provides insights of decapod evolution.</title>
        <authorList>
            <person name="Jeong J.-H."/>
            <person name="Song I."/>
            <person name="Kim S."/>
            <person name="Choi T."/>
            <person name="Kim D."/>
            <person name="Ryu S."/>
            <person name="Kim W."/>
        </authorList>
    </citation>
    <scope>NUCLEOTIDE SEQUENCE [LARGE SCALE GENOMIC DNA]</scope>
    <source>
        <tissue evidence="1">Muscle</tissue>
    </source>
</reference>
<accession>A0A5B7FPJ0</accession>
<evidence type="ECO:0000313" key="1">
    <source>
        <dbReference type="EMBL" id="MPC49640.1"/>
    </source>
</evidence>
<dbReference type="AlphaFoldDB" id="A0A5B7FPJ0"/>
<protein>
    <submittedName>
        <fullName evidence="1">Uncharacterized protein</fullName>
    </submittedName>
</protein>
<gene>
    <name evidence="1" type="ORF">E2C01_043449</name>
</gene>
<keyword evidence="2" id="KW-1185">Reference proteome</keyword>
<name>A0A5B7FPJ0_PORTR</name>
<dbReference type="Proteomes" id="UP000324222">
    <property type="component" value="Unassembled WGS sequence"/>
</dbReference>
<comment type="caution">
    <text evidence="1">The sequence shown here is derived from an EMBL/GenBank/DDBJ whole genome shotgun (WGS) entry which is preliminary data.</text>
</comment>